<evidence type="ECO:0000259" key="3">
    <source>
        <dbReference type="Pfam" id="PF02470"/>
    </source>
</evidence>
<feature type="domain" description="Mammalian cell entry C-terminal" evidence="4">
    <location>
        <begin position="156"/>
        <end position="327"/>
    </location>
</feature>
<dbReference type="STRING" id="403935.SAMN05216481_12079"/>
<accession>A0A1H9K254</accession>
<feature type="compositionally biased region" description="Pro residues" evidence="2">
    <location>
        <begin position="377"/>
        <end position="388"/>
    </location>
</feature>
<reference evidence="5 6" key="1">
    <citation type="submission" date="2016-10" db="EMBL/GenBank/DDBJ databases">
        <authorList>
            <person name="de Groot N.N."/>
        </authorList>
    </citation>
    <scope>NUCLEOTIDE SEQUENCE [LARGE SCALE GENOMIC DNA]</scope>
    <source>
        <strain evidence="5 6">CGMCC 4.3519</strain>
    </source>
</reference>
<proteinExistence type="predicted"/>
<gene>
    <name evidence="5" type="ORF">SAMN05216481_12079</name>
</gene>
<dbReference type="EMBL" id="FOET01000020">
    <property type="protein sequence ID" value="SEQ93170.1"/>
    <property type="molecule type" value="Genomic_DNA"/>
</dbReference>
<name>A0A1H9K254_9ACTN</name>
<protein>
    <submittedName>
        <fullName evidence="5">Phospholipid/cholesterol/gamma-HCH transport system substrate-binding protein</fullName>
    </submittedName>
</protein>
<feature type="region of interest" description="Disordered" evidence="2">
    <location>
        <begin position="357"/>
        <end position="432"/>
    </location>
</feature>
<dbReference type="InterPro" id="IPR052336">
    <property type="entry name" value="MlaD_Phospholipid_Transporter"/>
</dbReference>
<dbReference type="AlphaFoldDB" id="A0A1H9K254"/>
<dbReference type="InterPro" id="IPR005693">
    <property type="entry name" value="Mce"/>
</dbReference>
<keyword evidence="1" id="KW-0175">Coiled coil</keyword>
<dbReference type="InterPro" id="IPR003399">
    <property type="entry name" value="Mce/MlaD"/>
</dbReference>
<feature type="domain" description="Mce/MlaD" evidence="3">
    <location>
        <begin position="72"/>
        <end position="146"/>
    </location>
</feature>
<sequence>MSAHPYGSASRRPALRSPALGRPAPRRPLLRRPLPGAALLGALSGSLLLSGCGFGGLHDVPLPGGAATGDDAYRVTVEFRDVMDLVPQSSVKVNDVTVGAVEKVELDGWKARVRLRISDSVKLPGNAVAELRQTSILGEKYVSLSAPPAGVEPAGRLGDGDRVPLSRSDRHPEIEEVLSALSALLNGGGVAQLKTITKELNSTLDGREDRIKALLEELDTFIGGLDDQRDEIVRAIEGIDRLSKRLRKEEKTIGKALDDIPPALEVLADQRGDLTKMLRALSRLGTAGTRVINASQDDLVANLRHLRPILKQLNAAGDDLPNALELMTTYPFPRNVVDSIRGDYVNLEVTADLDLKSLYGNLDDGPGDPRTPRPPEEPPAIPEPPGVPELPDVPGLPEVPGTPDVPDVPGLPEPPGGEPDGDPDGGGGPLCPPVCTGSPAAYHAPAPLHADAYRADGVDRALADLMTKGIWG</sequence>
<dbReference type="PANTHER" id="PTHR33371">
    <property type="entry name" value="INTERMEMBRANE PHOSPHOLIPID TRANSPORT SYSTEM BINDING PROTEIN MLAD-RELATED"/>
    <property type="match status" value="1"/>
</dbReference>
<evidence type="ECO:0000256" key="2">
    <source>
        <dbReference type="SAM" id="MobiDB-lite"/>
    </source>
</evidence>
<feature type="compositionally biased region" description="Low complexity" evidence="2">
    <location>
        <begin position="389"/>
        <end position="408"/>
    </location>
</feature>
<evidence type="ECO:0000256" key="1">
    <source>
        <dbReference type="SAM" id="Coils"/>
    </source>
</evidence>
<dbReference type="Pfam" id="PF02470">
    <property type="entry name" value="MlaD"/>
    <property type="match status" value="1"/>
</dbReference>
<keyword evidence="6" id="KW-1185">Reference proteome</keyword>
<organism evidence="5 6">
    <name type="scientific">Streptomyces radiopugnans</name>
    <dbReference type="NCBI Taxonomy" id="403935"/>
    <lineage>
        <taxon>Bacteria</taxon>
        <taxon>Bacillati</taxon>
        <taxon>Actinomycetota</taxon>
        <taxon>Actinomycetes</taxon>
        <taxon>Kitasatosporales</taxon>
        <taxon>Streptomycetaceae</taxon>
        <taxon>Streptomyces</taxon>
    </lineage>
</organism>
<dbReference type="RefSeq" id="WP_093663111.1">
    <property type="nucleotide sequence ID" value="NZ_FOET01000020.1"/>
</dbReference>
<dbReference type="Proteomes" id="UP000199055">
    <property type="component" value="Unassembled WGS sequence"/>
</dbReference>
<feature type="region of interest" description="Disordered" evidence="2">
    <location>
        <begin position="1"/>
        <end position="28"/>
    </location>
</feature>
<dbReference type="PANTHER" id="PTHR33371:SF15">
    <property type="entry name" value="LIPOPROTEIN LPRN"/>
    <property type="match status" value="1"/>
</dbReference>
<evidence type="ECO:0000259" key="4">
    <source>
        <dbReference type="Pfam" id="PF11887"/>
    </source>
</evidence>
<dbReference type="NCBIfam" id="TIGR00996">
    <property type="entry name" value="Mtu_fam_mce"/>
    <property type="match status" value="1"/>
</dbReference>
<dbReference type="GO" id="GO:0005576">
    <property type="term" value="C:extracellular region"/>
    <property type="evidence" value="ECO:0007669"/>
    <property type="project" value="TreeGrafter"/>
</dbReference>
<dbReference type="Pfam" id="PF11887">
    <property type="entry name" value="Mce4_CUP1"/>
    <property type="match status" value="1"/>
</dbReference>
<feature type="coiled-coil region" evidence="1">
    <location>
        <begin position="225"/>
        <end position="259"/>
    </location>
</feature>
<evidence type="ECO:0000313" key="5">
    <source>
        <dbReference type="EMBL" id="SEQ93170.1"/>
    </source>
</evidence>
<evidence type="ECO:0000313" key="6">
    <source>
        <dbReference type="Proteomes" id="UP000199055"/>
    </source>
</evidence>
<feature type="compositionally biased region" description="Low complexity" evidence="2">
    <location>
        <begin position="11"/>
        <end position="23"/>
    </location>
</feature>
<dbReference type="InterPro" id="IPR024516">
    <property type="entry name" value="Mce_C"/>
</dbReference>